<keyword evidence="2 5" id="KW-0812">Transmembrane</keyword>
<evidence type="ECO:0000313" key="11">
    <source>
        <dbReference type="Proteomes" id="UP001180081"/>
    </source>
</evidence>
<dbReference type="PRINTS" id="PR01435">
    <property type="entry name" value="NPOXDRDTASE5"/>
</dbReference>
<dbReference type="RefSeq" id="WP_290332143.1">
    <property type="nucleotide sequence ID" value="NZ_JAUFPU010000005.1"/>
</dbReference>
<comment type="subcellular location">
    <subcellularLocation>
        <location evidence="1">Endomembrane system</location>
        <topology evidence="1">Multi-pass membrane protein</topology>
    </subcellularLocation>
    <subcellularLocation>
        <location evidence="5">Membrane</location>
        <topology evidence="5">Multi-pass membrane protein</topology>
    </subcellularLocation>
</comment>
<feature type="region of interest" description="Disordered" evidence="6">
    <location>
        <begin position="458"/>
        <end position="477"/>
    </location>
</feature>
<gene>
    <name evidence="10" type="primary">nuoL</name>
    <name evidence="10" type="ORF">QWZ03_07465</name>
</gene>
<sequence>MDKPTLYLLIALFPLFGAIVAGLFGRVIGRAGAHWVTILGVAASCAGSFYVLFDLLNGGEAYNGNVYTWLTVDGLDVAVGFLVDKLTAMMMVVVTFVSLMVHIYTIGYMEEDPGYQRFFSYISLFTFSMLMLVMSNNFIQLFFGWEAVGLVSYLLIGFWFKRPTSIFANLKAFLVNRVGDFGFLLGIGLVLSHFGSFYYADVFANAPALKDATISLLPGTQWSLLTVTCILLFIGAMGKSAQFPLHVWLPDSMEGPTPISALIHAATMVTAGIFMVSRMSPLFELSDTALNFILVIGSITALFMGFLGIIQNDIKRVVAYSTLSQLGYMTVALGASAYSVAVFHLMTHAFFKALLFLAAGAVIMAMHHDQDIRRMGGLKKYMPAIYWTSLLGSLALIGTPFFSGFYSKDSIILAVEASKLPAAGFAYFAVLAGVFVTAFYSFRMFFLVFHGKERFGQADEHHGHDDEHGDDHQHGLAPGEKPHSPGLVVTGPLMLLAIPSVLIGAFAIGPMLAGDFFKDVLFVNLQAHPAMEAVIHHAHNAVAMGLHAFVTLPFWLALSGVALSAYFYLKRPDIPAAIKTRVQPIYTLLENKYYMDHLYIQGFAAFGRGLGKVLWKVGDTVIIDGIVVNGTAKLVGAVAGLVRRVQTGYIYHYAFAMIIGALLLLTWWLGRFVIPH</sequence>
<feature type="transmembrane region" description="Helical" evidence="7">
    <location>
        <begin position="289"/>
        <end position="310"/>
    </location>
</feature>
<feature type="transmembrane region" description="Helical" evidence="7">
    <location>
        <begin position="6"/>
        <end position="25"/>
    </location>
</feature>
<dbReference type="NCBIfam" id="NF005141">
    <property type="entry name" value="PRK06590.1"/>
    <property type="match status" value="1"/>
</dbReference>
<feature type="domain" description="NADH-Ubiquinone oxidoreductase (complex I) chain 5 N-terminal" evidence="9">
    <location>
        <begin position="69"/>
        <end position="119"/>
    </location>
</feature>
<dbReference type="Pfam" id="PF00361">
    <property type="entry name" value="Proton_antipo_M"/>
    <property type="match status" value="1"/>
</dbReference>
<keyword evidence="11" id="KW-1185">Reference proteome</keyword>
<comment type="caution">
    <text evidence="10">The sequence shown here is derived from an EMBL/GenBank/DDBJ whole genome shotgun (WGS) entry which is preliminary data.</text>
</comment>
<dbReference type="InterPro" id="IPR003945">
    <property type="entry name" value="NU5C-like"/>
</dbReference>
<feature type="transmembrane region" description="Helical" evidence="7">
    <location>
        <begin position="650"/>
        <end position="670"/>
    </location>
</feature>
<dbReference type="InterPro" id="IPR018393">
    <property type="entry name" value="NADHpl_OxRdtase_5_subgr"/>
</dbReference>
<feature type="transmembrane region" description="Helical" evidence="7">
    <location>
        <begin position="118"/>
        <end position="135"/>
    </location>
</feature>
<keyword evidence="3 7" id="KW-1133">Transmembrane helix</keyword>
<dbReference type="Proteomes" id="UP001180081">
    <property type="component" value="Unassembled WGS sequence"/>
</dbReference>
<dbReference type="PANTHER" id="PTHR42829">
    <property type="entry name" value="NADH-UBIQUINONE OXIDOREDUCTASE CHAIN 5"/>
    <property type="match status" value="1"/>
</dbReference>
<dbReference type="EMBL" id="JAUFPU010000005">
    <property type="protein sequence ID" value="MDN3576601.1"/>
    <property type="molecule type" value="Genomic_DNA"/>
</dbReference>
<evidence type="ECO:0000256" key="2">
    <source>
        <dbReference type="ARBA" id="ARBA00022692"/>
    </source>
</evidence>
<evidence type="ECO:0000256" key="7">
    <source>
        <dbReference type="SAM" id="Phobius"/>
    </source>
</evidence>
<feature type="compositionally biased region" description="Basic and acidic residues" evidence="6">
    <location>
        <begin position="458"/>
        <end position="474"/>
    </location>
</feature>
<name>A0ABT8B4P2_9NEIS</name>
<feature type="transmembrane region" description="Helical" evidence="7">
    <location>
        <begin position="341"/>
        <end position="363"/>
    </location>
</feature>
<dbReference type="NCBIfam" id="TIGR01974">
    <property type="entry name" value="NDH_I_L"/>
    <property type="match status" value="1"/>
</dbReference>
<feature type="transmembrane region" description="Helical" evidence="7">
    <location>
        <begin position="141"/>
        <end position="160"/>
    </location>
</feature>
<dbReference type="Pfam" id="PF00662">
    <property type="entry name" value="Proton_antipo_N"/>
    <property type="match status" value="1"/>
</dbReference>
<dbReference type="Gene3D" id="1.20.5.2700">
    <property type="match status" value="1"/>
</dbReference>
<evidence type="ECO:0000256" key="4">
    <source>
        <dbReference type="ARBA" id="ARBA00023136"/>
    </source>
</evidence>
<evidence type="ECO:0000259" key="9">
    <source>
        <dbReference type="Pfam" id="PF00662"/>
    </source>
</evidence>
<feature type="transmembrane region" description="Helical" evidence="7">
    <location>
        <begin position="32"/>
        <end position="53"/>
    </location>
</feature>
<proteinExistence type="predicted"/>
<reference evidence="10" key="2">
    <citation type="submission" date="2023-06" db="EMBL/GenBank/DDBJ databases">
        <authorList>
            <person name="Lucena T."/>
            <person name="Sun Q."/>
        </authorList>
    </citation>
    <scope>NUCLEOTIDE SEQUENCE</scope>
    <source>
        <strain evidence="10">CECT 7703</strain>
    </source>
</reference>
<accession>A0ABT8B4P2</accession>
<dbReference type="PANTHER" id="PTHR42829:SF2">
    <property type="entry name" value="NADH-UBIQUINONE OXIDOREDUCTASE CHAIN 5"/>
    <property type="match status" value="1"/>
</dbReference>
<feature type="transmembrane region" description="Helical" evidence="7">
    <location>
        <begin position="317"/>
        <end position="335"/>
    </location>
</feature>
<feature type="transmembrane region" description="Helical" evidence="7">
    <location>
        <begin position="493"/>
        <end position="513"/>
    </location>
</feature>
<feature type="transmembrane region" description="Helical" evidence="7">
    <location>
        <begin position="384"/>
        <end position="405"/>
    </location>
</feature>
<evidence type="ECO:0000259" key="8">
    <source>
        <dbReference type="Pfam" id="PF00361"/>
    </source>
</evidence>
<evidence type="ECO:0000256" key="6">
    <source>
        <dbReference type="SAM" id="MobiDB-lite"/>
    </source>
</evidence>
<feature type="transmembrane region" description="Helical" evidence="7">
    <location>
        <begin position="259"/>
        <end position="277"/>
    </location>
</feature>
<dbReference type="PRINTS" id="PR01434">
    <property type="entry name" value="NADHDHGNASE5"/>
</dbReference>
<feature type="domain" description="NADH:quinone oxidoreductase/Mrp antiporter transmembrane" evidence="8">
    <location>
        <begin position="135"/>
        <end position="422"/>
    </location>
</feature>
<organism evidence="10 11">
    <name type="scientific">Chitinimonas viridis</name>
    <dbReference type="NCBI Taxonomy" id="664880"/>
    <lineage>
        <taxon>Bacteria</taxon>
        <taxon>Pseudomonadati</taxon>
        <taxon>Pseudomonadota</taxon>
        <taxon>Betaproteobacteria</taxon>
        <taxon>Neisseriales</taxon>
        <taxon>Chitinibacteraceae</taxon>
        <taxon>Chitinimonas</taxon>
    </lineage>
</organism>
<feature type="transmembrane region" description="Helical" evidence="7">
    <location>
        <begin position="546"/>
        <end position="569"/>
    </location>
</feature>
<keyword evidence="4 7" id="KW-0472">Membrane</keyword>
<feature type="transmembrane region" description="Helical" evidence="7">
    <location>
        <begin position="86"/>
        <end position="106"/>
    </location>
</feature>
<dbReference type="InterPro" id="IPR001516">
    <property type="entry name" value="Proton_antipo_N"/>
</dbReference>
<protein>
    <submittedName>
        <fullName evidence="10">NADH-quinone oxidoreductase subunit L</fullName>
    </submittedName>
</protein>
<evidence type="ECO:0000256" key="3">
    <source>
        <dbReference type="ARBA" id="ARBA00022989"/>
    </source>
</evidence>
<feature type="transmembrane region" description="Helical" evidence="7">
    <location>
        <begin position="425"/>
        <end position="449"/>
    </location>
</feature>
<evidence type="ECO:0000256" key="1">
    <source>
        <dbReference type="ARBA" id="ARBA00004127"/>
    </source>
</evidence>
<reference evidence="10" key="1">
    <citation type="journal article" date="2014" name="Int. J. Syst. Evol. Microbiol.">
        <title>Complete genome of a new Firmicutes species belonging to the dominant human colonic microbiota ('Ruminococcus bicirculans') reveals two chromosomes and a selective capacity to utilize plant glucans.</title>
        <authorList>
            <consortium name="NISC Comparative Sequencing Program"/>
            <person name="Wegmann U."/>
            <person name="Louis P."/>
            <person name="Goesmann A."/>
            <person name="Henrissat B."/>
            <person name="Duncan S.H."/>
            <person name="Flint H.J."/>
        </authorList>
    </citation>
    <scope>NUCLEOTIDE SEQUENCE</scope>
    <source>
        <strain evidence="10">CECT 7703</strain>
    </source>
</reference>
<feature type="transmembrane region" description="Helical" evidence="7">
    <location>
        <begin position="181"/>
        <end position="200"/>
    </location>
</feature>
<feature type="transmembrane region" description="Helical" evidence="7">
    <location>
        <begin position="220"/>
        <end position="238"/>
    </location>
</feature>
<evidence type="ECO:0000256" key="5">
    <source>
        <dbReference type="RuleBase" id="RU000320"/>
    </source>
</evidence>
<evidence type="ECO:0000313" key="10">
    <source>
        <dbReference type="EMBL" id="MDN3576601.1"/>
    </source>
</evidence>
<dbReference type="InterPro" id="IPR001750">
    <property type="entry name" value="ND/Mrp_TM"/>
</dbReference>